<dbReference type="CDD" id="cd19507">
    <property type="entry name" value="RecA-like_Ycf46-like"/>
    <property type="match status" value="1"/>
</dbReference>
<evidence type="ECO:0000313" key="6">
    <source>
        <dbReference type="EMBL" id="MBI5252615.1"/>
    </source>
</evidence>
<evidence type="ECO:0000256" key="1">
    <source>
        <dbReference type="ARBA" id="ARBA00022741"/>
    </source>
</evidence>
<evidence type="ECO:0000259" key="5">
    <source>
        <dbReference type="SMART" id="SM00382"/>
    </source>
</evidence>
<dbReference type="Gene3D" id="1.10.8.60">
    <property type="match status" value="1"/>
</dbReference>
<gene>
    <name evidence="6" type="ORF">HY912_24225</name>
</gene>
<dbReference type="InterPro" id="IPR052381">
    <property type="entry name" value="AAA_domain_protein"/>
</dbReference>
<name>A0A9D6Z628_9BACT</name>
<dbReference type="AlphaFoldDB" id="A0A9D6Z628"/>
<dbReference type="SUPFAM" id="SSF52540">
    <property type="entry name" value="P-loop containing nucleoside triphosphate hydrolases"/>
    <property type="match status" value="1"/>
</dbReference>
<comment type="similarity">
    <text evidence="3">Belongs to the AAA ATPase family. Highly divergent.</text>
</comment>
<proteinExistence type="inferred from homology"/>
<dbReference type="GO" id="GO:0005524">
    <property type="term" value="F:ATP binding"/>
    <property type="evidence" value="ECO:0007669"/>
    <property type="project" value="UniProtKB-KW"/>
</dbReference>
<dbReference type="SMART" id="SM00382">
    <property type="entry name" value="AAA"/>
    <property type="match status" value="1"/>
</dbReference>
<dbReference type="Proteomes" id="UP000807825">
    <property type="component" value="Unassembled WGS sequence"/>
</dbReference>
<dbReference type="InterPro" id="IPR041569">
    <property type="entry name" value="AAA_lid_3"/>
</dbReference>
<dbReference type="InterPro" id="IPR027417">
    <property type="entry name" value="P-loop_NTPase"/>
</dbReference>
<keyword evidence="1" id="KW-0547">Nucleotide-binding</keyword>
<evidence type="ECO:0000313" key="7">
    <source>
        <dbReference type="Proteomes" id="UP000807825"/>
    </source>
</evidence>
<dbReference type="InterPro" id="IPR003959">
    <property type="entry name" value="ATPase_AAA_core"/>
</dbReference>
<organism evidence="6 7">
    <name type="scientific">Desulfomonile tiedjei</name>
    <dbReference type="NCBI Taxonomy" id="2358"/>
    <lineage>
        <taxon>Bacteria</taxon>
        <taxon>Pseudomonadati</taxon>
        <taxon>Thermodesulfobacteriota</taxon>
        <taxon>Desulfomonilia</taxon>
        <taxon>Desulfomonilales</taxon>
        <taxon>Desulfomonilaceae</taxon>
        <taxon>Desulfomonile</taxon>
    </lineage>
</organism>
<evidence type="ECO:0000256" key="4">
    <source>
        <dbReference type="ARBA" id="ARBA00040480"/>
    </source>
</evidence>
<dbReference type="Pfam" id="PF17862">
    <property type="entry name" value="AAA_lid_3"/>
    <property type="match status" value="1"/>
</dbReference>
<dbReference type="Gene3D" id="3.40.50.300">
    <property type="entry name" value="P-loop containing nucleotide triphosphate hydrolases"/>
    <property type="match status" value="1"/>
</dbReference>
<dbReference type="PANTHER" id="PTHR42960">
    <property type="entry name" value="YCF46 PROTEIN"/>
    <property type="match status" value="1"/>
</dbReference>
<comment type="caution">
    <text evidence="6">The sequence shown here is derived from an EMBL/GenBank/DDBJ whole genome shotgun (WGS) entry which is preliminary data.</text>
</comment>
<evidence type="ECO:0000256" key="2">
    <source>
        <dbReference type="ARBA" id="ARBA00022840"/>
    </source>
</evidence>
<reference evidence="6" key="1">
    <citation type="submission" date="2020-07" db="EMBL/GenBank/DDBJ databases">
        <title>Huge and variable diversity of episymbiotic CPR bacteria and DPANN archaea in groundwater ecosystems.</title>
        <authorList>
            <person name="He C.Y."/>
            <person name="Keren R."/>
            <person name="Whittaker M."/>
            <person name="Farag I.F."/>
            <person name="Doudna J."/>
            <person name="Cate J.H.D."/>
            <person name="Banfield J.F."/>
        </authorList>
    </citation>
    <scope>NUCLEOTIDE SEQUENCE</scope>
    <source>
        <strain evidence="6">NC_groundwater_1664_Pr3_B-0.1um_52_9</strain>
    </source>
</reference>
<sequence length="503" mass="55443">MKTKLIHYIRAGYAGLSIVSPEEQRVEAIIKQVAGEVGYGLHAWSVTDGLLDTVNGTIKEINDPMDVLLAIEGLPEKNLILLRDFHLFLGNDPNPVLVRKLKDVLHRSKTEAKTMLLLGCRCELPPELQREVTTLTFSLPGREELEPVLEGLLESAPQLKLKPQEREQLLEATRGLTTIEAENALALSIVETGKMVPAIIHREKAHALKQNGLLEIVDSPVSIAAVGGLDQLKGWLQKRKTAFSKEAKAYGLPAPKGMLVFGVSGTGKSLTAKATASVFDVPLLRLDVGRLFGSLVGQTESNLRLAIQTAEAIAPVCLWLDEIEKAFSGSKSSGQTDGGTSARAFGSFLSWMQEKTSSVFVVATANEVSQLPPELLRRGRFDEVWFVDLPNQQERESIWSIQIQKYGRKAREFDTTQLARVTEGLTGAEIEQVWIEAMHEAFQEKTEPSDLTISSVLNEFVPLSKLMGEEIEGLRRWAKGRARPATTPVIERRSRKLSLKEGA</sequence>
<dbReference type="Pfam" id="PF00004">
    <property type="entry name" value="AAA"/>
    <property type="match status" value="1"/>
</dbReference>
<feature type="domain" description="AAA+ ATPase" evidence="5">
    <location>
        <begin position="254"/>
        <end position="391"/>
    </location>
</feature>
<dbReference type="InterPro" id="IPR003593">
    <property type="entry name" value="AAA+_ATPase"/>
</dbReference>
<accession>A0A9D6Z628</accession>
<dbReference type="GO" id="GO:0016887">
    <property type="term" value="F:ATP hydrolysis activity"/>
    <property type="evidence" value="ECO:0007669"/>
    <property type="project" value="InterPro"/>
</dbReference>
<dbReference type="EMBL" id="JACRDE010000628">
    <property type="protein sequence ID" value="MBI5252615.1"/>
    <property type="molecule type" value="Genomic_DNA"/>
</dbReference>
<dbReference type="PANTHER" id="PTHR42960:SF1">
    <property type="entry name" value="YCF46 PROTEIN"/>
    <property type="match status" value="1"/>
</dbReference>
<protein>
    <recommendedName>
        <fullName evidence="4">Uncharacterized AAA domain-containing protein ycf46</fullName>
    </recommendedName>
</protein>
<evidence type="ECO:0000256" key="3">
    <source>
        <dbReference type="ARBA" id="ARBA00038088"/>
    </source>
</evidence>
<keyword evidence="2" id="KW-0067">ATP-binding</keyword>